<dbReference type="Proteomes" id="UP000054107">
    <property type="component" value="Unassembled WGS sequence"/>
</dbReference>
<keyword evidence="2" id="KW-1185">Reference proteome</keyword>
<protein>
    <submittedName>
        <fullName evidence="1">Uncharacterized protein</fullName>
    </submittedName>
</protein>
<organism evidence="1 2">
    <name type="scientific">Parasitella parasitica</name>
    <dbReference type="NCBI Taxonomy" id="35722"/>
    <lineage>
        <taxon>Eukaryota</taxon>
        <taxon>Fungi</taxon>
        <taxon>Fungi incertae sedis</taxon>
        <taxon>Mucoromycota</taxon>
        <taxon>Mucoromycotina</taxon>
        <taxon>Mucoromycetes</taxon>
        <taxon>Mucorales</taxon>
        <taxon>Mucorineae</taxon>
        <taxon>Mucoraceae</taxon>
        <taxon>Parasitella</taxon>
    </lineage>
</organism>
<reference evidence="1 2" key="1">
    <citation type="submission" date="2014-09" db="EMBL/GenBank/DDBJ databases">
        <authorList>
            <person name="Ellenberger Sabrina"/>
        </authorList>
    </citation>
    <scope>NUCLEOTIDE SEQUENCE [LARGE SCALE GENOMIC DNA]</scope>
    <source>
        <strain evidence="1 2">CBS 412.66</strain>
    </source>
</reference>
<dbReference type="EMBL" id="LN729658">
    <property type="protein sequence ID" value="CEP13426.1"/>
    <property type="molecule type" value="Genomic_DNA"/>
</dbReference>
<accession>A0A0B7NES5</accession>
<proteinExistence type="predicted"/>
<gene>
    <name evidence="1" type="primary">PARPA_07496.1 scaffold 27864</name>
</gene>
<sequence>MTDTIGFDEERFRYHLKLYTDADRGPSKIISPYLKMPKSFSVKGSDIDYGTGRRYLREHTNRLKKKDDRRILQLEADLSRINLSAVTSIEELDEWETNQFEHANEIRQFYHSSHMARKTRQYELKRNKFVDRLCSGERKSCFGEEADQRQKRLLMFVGDRGLGIGSRVEGF</sequence>
<dbReference type="OrthoDB" id="2290319at2759"/>
<evidence type="ECO:0000313" key="1">
    <source>
        <dbReference type="EMBL" id="CEP13426.1"/>
    </source>
</evidence>
<dbReference type="STRING" id="35722.A0A0B7NES5"/>
<dbReference type="AlphaFoldDB" id="A0A0B7NES5"/>
<evidence type="ECO:0000313" key="2">
    <source>
        <dbReference type="Proteomes" id="UP000054107"/>
    </source>
</evidence>
<name>A0A0B7NES5_9FUNG</name>